<feature type="transmembrane region" description="Helical" evidence="2">
    <location>
        <begin position="84"/>
        <end position="105"/>
    </location>
</feature>
<dbReference type="InterPro" id="IPR029787">
    <property type="entry name" value="Nucleotide_cyclase"/>
</dbReference>
<dbReference type="SMART" id="SM00267">
    <property type="entry name" value="GGDEF"/>
    <property type="match status" value="1"/>
</dbReference>
<feature type="compositionally biased region" description="Pro residues" evidence="1">
    <location>
        <begin position="384"/>
        <end position="400"/>
    </location>
</feature>
<dbReference type="Proteomes" id="UP000317484">
    <property type="component" value="Unassembled WGS sequence"/>
</dbReference>
<feature type="transmembrane region" description="Helical" evidence="2">
    <location>
        <begin position="61"/>
        <end position="78"/>
    </location>
</feature>
<name>A0A521DRC8_9ACTN</name>
<dbReference type="PANTHER" id="PTHR45138:SF9">
    <property type="entry name" value="DIGUANYLATE CYCLASE DGCM-RELATED"/>
    <property type="match status" value="1"/>
</dbReference>
<dbReference type="InterPro" id="IPR050469">
    <property type="entry name" value="Diguanylate_Cyclase"/>
</dbReference>
<feature type="transmembrane region" description="Helical" evidence="2">
    <location>
        <begin position="27"/>
        <end position="49"/>
    </location>
</feature>
<evidence type="ECO:0000259" key="3">
    <source>
        <dbReference type="PROSITE" id="PS50887"/>
    </source>
</evidence>
<dbReference type="RefSeq" id="WP_142458468.1">
    <property type="nucleotide sequence ID" value="NZ_FXTJ01000003.1"/>
</dbReference>
<evidence type="ECO:0000256" key="1">
    <source>
        <dbReference type="SAM" id="MobiDB-lite"/>
    </source>
</evidence>
<dbReference type="GO" id="GO:1902201">
    <property type="term" value="P:negative regulation of bacterial-type flagellum-dependent cell motility"/>
    <property type="evidence" value="ECO:0007669"/>
    <property type="project" value="TreeGrafter"/>
</dbReference>
<keyword evidence="2" id="KW-0812">Transmembrane</keyword>
<keyword evidence="2" id="KW-0472">Membrane</keyword>
<dbReference type="AlphaFoldDB" id="A0A521DRC8"/>
<evidence type="ECO:0000313" key="5">
    <source>
        <dbReference type="Proteomes" id="UP000317484"/>
    </source>
</evidence>
<dbReference type="SUPFAM" id="SSF55073">
    <property type="entry name" value="Nucleotide cyclase"/>
    <property type="match status" value="1"/>
</dbReference>
<dbReference type="FunFam" id="3.30.70.270:FF:000001">
    <property type="entry name" value="Diguanylate cyclase domain protein"/>
    <property type="match status" value="1"/>
</dbReference>
<evidence type="ECO:0000256" key="2">
    <source>
        <dbReference type="SAM" id="Phobius"/>
    </source>
</evidence>
<dbReference type="InterPro" id="IPR043128">
    <property type="entry name" value="Rev_trsase/Diguanyl_cyclase"/>
</dbReference>
<keyword evidence="2" id="KW-1133">Transmembrane helix</keyword>
<feature type="compositionally biased region" description="Low complexity" evidence="1">
    <location>
        <begin position="355"/>
        <end position="364"/>
    </location>
</feature>
<accession>A0A521DRC8</accession>
<feature type="transmembrane region" description="Helical" evidence="2">
    <location>
        <begin position="158"/>
        <end position="179"/>
    </location>
</feature>
<dbReference type="GO" id="GO:0005886">
    <property type="term" value="C:plasma membrane"/>
    <property type="evidence" value="ECO:0007669"/>
    <property type="project" value="TreeGrafter"/>
</dbReference>
<feature type="domain" description="GGDEF" evidence="3">
    <location>
        <begin position="224"/>
        <end position="359"/>
    </location>
</feature>
<feature type="compositionally biased region" description="Pro residues" evidence="1">
    <location>
        <begin position="365"/>
        <end position="374"/>
    </location>
</feature>
<reference evidence="4 5" key="1">
    <citation type="submission" date="2017-05" db="EMBL/GenBank/DDBJ databases">
        <authorList>
            <person name="Varghese N."/>
            <person name="Submissions S."/>
        </authorList>
    </citation>
    <scope>NUCLEOTIDE SEQUENCE [LARGE SCALE GENOMIC DNA]</scope>
    <source>
        <strain evidence="4 5">DSM 46834</strain>
    </source>
</reference>
<gene>
    <name evidence="4" type="ORF">SAMN06273567_103381</name>
</gene>
<keyword evidence="5" id="KW-1185">Reference proteome</keyword>
<dbReference type="CDD" id="cd01949">
    <property type="entry name" value="GGDEF"/>
    <property type="match status" value="1"/>
</dbReference>
<dbReference type="NCBIfam" id="TIGR00254">
    <property type="entry name" value="GGDEF"/>
    <property type="match status" value="1"/>
</dbReference>
<dbReference type="PANTHER" id="PTHR45138">
    <property type="entry name" value="REGULATORY COMPONENTS OF SENSORY TRANSDUCTION SYSTEM"/>
    <property type="match status" value="1"/>
</dbReference>
<dbReference type="GO" id="GO:0043709">
    <property type="term" value="P:cell adhesion involved in single-species biofilm formation"/>
    <property type="evidence" value="ECO:0007669"/>
    <property type="project" value="TreeGrafter"/>
</dbReference>
<dbReference type="GO" id="GO:0052621">
    <property type="term" value="F:diguanylate cyclase activity"/>
    <property type="evidence" value="ECO:0007669"/>
    <property type="project" value="TreeGrafter"/>
</dbReference>
<feature type="region of interest" description="Disordered" evidence="1">
    <location>
        <begin position="354"/>
        <end position="400"/>
    </location>
</feature>
<feature type="transmembrane region" description="Helical" evidence="2">
    <location>
        <begin position="117"/>
        <end position="146"/>
    </location>
</feature>
<organism evidence="4 5">
    <name type="scientific">Geodermatophilus aquaeductus</name>
    <dbReference type="NCBI Taxonomy" id="1564161"/>
    <lineage>
        <taxon>Bacteria</taxon>
        <taxon>Bacillati</taxon>
        <taxon>Actinomycetota</taxon>
        <taxon>Actinomycetes</taxon>
        <taxon>Geodermatophilales</taxon>
        <taxon>Geodermatophilaceae</taxon>
        <taxon>Geodermatophilus</taxon>
    </lineage>
</organism>
<dbReference type="Pfam" id="PF00990">
    <property type="entry name" value="GGDEF"/>
    <property type="match status" value="1"/>
</dbReference>
<dbReference type="PROSITE" id="PS50887">
    <property type="entry name" value="GGDEF"/>
    <property type="match status" value="1"/>
</dbReference>
<dbReference type="Gene3D" id="3.30.70.270">
    <property type="match status" value="1"/>
</dbReference>
<protein>
    <submittedName>
        <fullName evidence="4">Diguanylate cyclase (GGDEF) domain-containing protein</fullName>
    </submittedName>
</protein>
<sequence length="400" mass="41873">MTPHRPRDPDGPPSGNVIGPGGPENRVAALLLAVLLCVGGLTGLVSLTLDGVVRDGVVRTTYAATMAACLLAAVPLVVRRRAGLWQTFGLVLLADLVYVVAALCVEDPVRYATPLMLLFPSMVAAWFLVPWMLGVHMAAVPVALLIAMQHGYDSVGGLAVQVAISAGMLDLVAVGVNLLRRREQRLLAATAALSQHDPLTGLANRRYLVEQVPRLWRQARREGQRVAAMVIDLDHFKQVNDRHGHAAGDAVLQAVAGVLADTVRPSDVLARLGGEELVVLGLVGDPGEAAHLAERLRLAVGTARSGHGHAVTASIGVALARPGDGEDAVGALWRLVDRADAAMYVAKQGGRDRVATLAPSGATPTPTPTPPPRRAPAAERFDPPTVPVPRLPGAPPTEPG</sequence>
<evidence type="ECO:0000313" key="4">
    <source>
        <dbReference type="EMBL" id="SMO73480.1"/>
    </source>
</evidence>
<dbReference type="InterPro" id="IPR000160">
    <property type="entry name" value="GGDEF_dom"/>
</dbReference>
<dbReference type="EMBL" id="FXTJ01000003">
    <property type="protein sequence ID" value="SMO73480.1"/>
    <property type="molecule type" value="Genomic_DNA"/>
</dbReference>
<proteinExistence type="predicted"/>